<keyword evidence="1" id="KW-0175">Coiled coil</keyword>
<organism evidence="2">
    <name type="scientific">Vecturithrix granuli</name>
    <dbReference type="NCBI Taxonomy" id="1499967"/>
    <lineage>
        <taxon>Bacteria</taxon>
        <taxon>Candidatus Moduliflexota</taxon>
        <taxon>Candidatus Vecturitrichia</taxon>
        <taxon>Candidatus Vecturitrichales</taxon>
        <taxon>Candidatus Vecturitrichaceae</taxon>
        <taxon>Candidatus Vecturithrix</taxon>
    </lineage>
</organism>
<accession>A0A081C953</accession>
<dbReference type="AlphaFoldDB" id="A0A081C953"/>
<dbReference type="EMBL" id="DF820477">
    <property type="protein sequence ID" value="GAK61108.1"/>
    <property type="molecule type" value="Genomic_DNA"/>
</dbReference>
<sequence>MEQPAYTIVNNESSKSVDVQEEFENAIIETLDLDTWSYGENLLEQYARLEREVRDAVADEENVIKQIRENVFPRIAKGRRSVENSGLHKFDTEMIEQAHKGLLFNGGVEACDGTVVIHDTLPLTITQVGVCLTSYHGQQGSYVHRLYRRDFRVRGEDPVKEALDMLERRSKREAYNSNDDADPLSSLARRGVMAYAERAILLQRSQARWRMGHGNPAPYELLTGFWASRPEMTKAALDIMRRMVLEHQRFVFIPSAPRQRELLTLGNALRPLEYLILFTLEKDLERMIESGGARKRNMIRDDMFTFAREVGSQIVIGLYRASKFSPAYLFYAHKDHAKTAALIAMADSCLQEHRGFPMLIDIADHLCRSTFGADGFISSVQEAYADAGQPFRYLPERETRR</sequence>
<dbReference type="STRING" id="1499967.U27_01006"/>
<proteinExistence type="predicted"/>
<evidence type="ECO:0000313" key="2">
    <source>
        <dbReference type="EMBL" id="GAK61108.1"/>
    </source>
</evidence>
<keyword evidence="3" id="KW-1185">Reference proteome</keyword>
<feature type="coiled-coil region" evidence="1">
    <location>
        <begin position="39"/>
        <end position="70"/>
    </location>
</feature>
<dbReference type="eggNOG" id="ENOG502Z921">
    <property type="taxonomic scope" value="Bacteria"/>
</dbReference>
<evidence type="ECO:0008006" key="4">
    <source>
        <dbReference type="Google" id="ProtNLM"/>
    </source>
</evidence>
<evidence type="ECO:0000313" key="3">
    <source>
        <dbReference type="Proteomes" id="UP000030661"/>
    </source>
</evidence>
<evidence type="ECO:0000256" key="1">
    <source>
        <dbReference type="SAM" id="Coils"/>
    </source>
</evidence>
<name>A0A081C953_VECG1</name>
<gene>
    <name evidence="2" type="ORF">U27_01006</name>
</gene>
<protein>
    <recommendedName>
        <fullName evidence="4">NurA domain-containing protein</fullName>
    </recommendedName>
</protein>
<dbReference type="HOGENOM" id="CLU_058807_0_0_0"/>
<reference evidence="2" key="1">
    <citation type="journal article" date="2015" name="PeerJ">
        <title>First genomic representation of candidate bacterial phylum KSB3 points to enhanced environmental sensing as a trigger of wastewater bulking.</title>
        <authorList>
            <person name="Sekiguchi Y."/>
            <person name="Ohashi A."/>
            <person name="Parks D.H."/>
            <person name="Yamauchi T."/>
            <person name="Tyson G.W."/>
            <person name="Hugenholtz P."/>
        </authorList>
    </citation>
    <scope>NUCLEOTIDE SEQUENCE [LARGE SCALE GENOMIC DNA]</scope>
</reference>
<dbReference type="Proteomes" id="UP000030661">
    <property type="component" value="Unassembled WGS sequence"/>
</dbReference>